<dbReference type="PANTHER" id="PTHR24014">
    <property type="entry name" value="2-OXOGLUTARATE AND IRON-DEPENDENT OXYGENASE DOMAIN-CONTAINING PROTEIN 2"/>
    <property type="match status" value="1"/>
</dbReference>
<feature type="repeat" description="PPR" evidence="2">
    <location>
        <begin position="177"/>
        <end position="211"/>
    </location>
</feature>
<evidence type="ECO:0000256" key="2">
    <source>
        <dbReference type="PROSITE-ProRule" id="PRU00708"/>
    </source>
</evidence>
<evidence type="ECO:0000313" key="4">
    <source>
        <dbReference type="EMBL" id="JAS11446.1"/>
    </source>
</evidence>
<dbReference type="PANTHER" id="PTHR24014:SF6">
    <property type="entry name" value="PENTATRICOPEPTIDE REPEAT-CONTAINING PROTEIN 1, MITOCHONDRIAL"/>
    <property type="match status" value="1"/>
</dbReference>
<dbReference type="InterPro" id="IPR002885">
    <property type="entry name" value="PPR_rpt"/>
</dbReference>
<dbReference type="GO" id="GO:0005759">
    <property type="term" value="C:mitochondrial matrix"/>
    <property type="evidence" value="ECO:0007669"/>
    <property type="project" value="TreeGrafter"/>
</dbReference>
<keyword evidence="1" id="KW-0677">Repeat</keyword>
<reference evidence="4" key="1">
    <citation type="submission" date="2015-12" db="EMBL/GenBank/DDBJ databases">
        <title>De novo transcriptome assembly of four potential Pierce s Disease insect vectors from Arizona vineyards.</title>
        <authorList>
            <person name="Tassone E.E."/>
        </authorList>
    </citation>
    <scope>NUCLEOTIDE SEQUENCE</scope>
</reference>
<sequence length="654" mass="75526">MKTAILKTSTTIFFKHKKVIYLSPLIIRKPFCEKVHHNNEEPNQKLYSKNSHLNTQPNYKVSKIKFPANYDKIISESNELNDQKDEVKRILFDGLDDADTFGTLSKDFQTQNILSAMSDEEDDVLEKNFINDVEGKTRISINQYAFIIKEFIKQKKIGNAIDVLQTRMLKDDKVKPESYIYNLLIGACGQVGFTKKAFNLYNDMKKRALKVTPHTYTSLFNACANSPWPEDGLQRATDLRKLMVKKNYEPNQTNYHAMIKAFGRCGDLETAFSLVDEMVDKMILINTTTFNFLLQSCITDKKVGFRHALLVWRKMLQKQVKPSLHSYNLLLRCARHSGLGDLDTTKKVIGKIIKSSKTKQKMKLDENTESNELALQPVESKPNLLTTTPHLGNIISLQDIIQPEHRLMLIGGSSGILHLMRTQNVWPDIKTFSQLLELIPSTQHDEEELLKEIANHRITMDIDFFNMLIKKRCLRYDYEKAKEVLKLIQIADLQPDITTFGVLALTCTNFKEADCLIADINEIGFRVNIEIMGTFLSNAYYCKNISYAKKVMEIVKKENLTPNAQFMQCLKKFFYQVKESFDGKNNTSAYSTIGTNFNQQEQTRAESLEFCSYYKLWCKEVEPEELPHPWKQFDKHTTKEDEEFLKTGRLKSSS</sequence>
<protein>
    <recommendedName>
        <fullName evidence="3">PROP1-like PPR domain-containing protein</fullName>
    </recommendedName>
</protein>
<dbReference type="GO" id="GO:0000049">
    <property type="term" value="F:tRNA binding"/>
    <property type="evidence" value="ECO:0007669"/>
    <property type="project" value="TreeGrafter"/>
</dbReference>
<dbReference type="EMBL" id="GEDC01025852">
    <property type="protein sequence ID" value="JAS11446.1"/>
    <property type="molecule type" value="Transcribed_RNA"/>
</dbReference>
<dbReference type="AlphaFoldDB" id="A0A1B6CDB9"/>
<evidence type="ECO:0000259" key="3">
    <source>
        <dbReference type="Pfam" id="PF17177"/>
    </source>
</evidence>
<accession>A0A1B6CDB9</accession>
<evidence type="ECO:0000256" key="1">
    <source>
        <dbReference type="ARBA" id="ARBA00022737"/>
    </source>
</evidence>
<gene>
    <name evidence="5" type="ORF">g.17503</name>
    <name evidence="4" type="ORF">g.17504</name>
</gene>
<dbReference type="InterPro" id="IPR011990">
    <property type="entry name" value="TPR-like_helical_dom_sf"/>
</dbReference>
<dbReference type="Gene3D" id="1.25.40.10">
    <property type="entry name" value="Tetratricopeptide repeat domain"/>
    <property type="match status" value="3"/>
</dbReference>
<organism evidence="4">
    <name type="scientific">Clastoptera arizonana</name>
    <name type="common">Arizona spittle bug</name>
    <dbReference type="NCBI Taxonomy" id="38151"/>
    <lineage>
        <taxon>Eukaryota</taxon>
        <taxon>Metazoa</taxon>
        <taxon>Ecdysozoa</taxon>
        <taxon>Arthropoda</taxon>
        <taxon>Hexapoda</taxon>
        <taxon>Insecta</taxon>
        <taxon>Pterygota</taxon>
        <taxon>Neoptera</taxon>
        <taxon>Paraneoptera</taxon>
        <taxon>Hemiptera</taxon>
        <taxon>Auchenorrhyncha</taxon>
        <taxon>Cercopoidea</taxon>
        <taxon>Clastopteridae</taxon>
        <taxon>Clastoptera</taxon>
    </lineage>
</organism>
<evidence type="ECO:0000313" key="5">
    <source>
        <dbReference type="EMBL" id="JAS29726.1"/>
    </source>
</evidence>
<dbReference type="Pfam" id="PF17177">
    <property type="entry name" value="PPR_long"/>
    <property type="match status" value="1"/>
</dbReference>
<dbReference type="GO" id="GO:0042780">
    <property type="term" value="P:tRNA 3'-end processing"/>
    <property type="evidence" value="ECO:0007669"/>
    <property type="project" value="TreeGrafter"/>
</dbReference>
<dbReference type="EMBL" id="GEDC01007572">
    <property type="protein sequence ID" value="JAS29726.1"/>
    <property type="molecule type" value="Transcribed_RNA"/>
</dbReference>
<proteinExistence type="predicted"/>
<feature type="domain" description="PROP1-like PPR" evidence="3">
    <location>
        <begin position="175"/>
        <end position="339"/>
    </location>
</feature>
<name>A0A1B6CDB9_9HEMI</name>
<feature type="repeat" description="PPR" evidence="2">
    <location>
        <begin position="251"/>
        <end position="285"/>
    </location>
</feature>
<dbReference type="PROSITE" id="PS51375">
    <property type="entry name" value="PPR"/>
    <property type="match status" value="2"/>
</dbReference>
<dbReference type="NCBIfam" id="TIGR00756">
    <property type="entry name" value="PPR"/>
    <property type="match status" value="2"/>
</dbReference>
<dbReference type="InterPro" id="IPR033443">
    <property type="entry name" value="PROP1-like_PPR_dom"/>
</dbReference>